<dbReference type="AlphaFoldDB" id="A0A562UBQ8"/>
<dbReference type="GO" id="GO:0016020">
    <property type="term" value="C:membrane"/>
    <property type="evidence" value="ECO:0007669"/>
    <property type="project" value="TreeGrafter"/>
</dbReference>
<keyword evidence="1" id="KW-0812">Transmembrane</keyword>
<dbReference type="RefSeq" id="WP_144909698.1">
    <property type="nucleotide sequence ID" value="NZ_VLLI01000002.1"/>
</dbReference>
<feature type="domain" description="Acyltransferase 3" evidence="2">
    <location>
        <begin position="28"/>
        <end position="351"/>
    </location>
</feature>
<feature type="transmembrane region" description="Helical" evidence="1">
    <location>
        <begin position="58"/>
        <end position="78"/>
    </location>
</feature>
<comment type="caution">
    <text evidence="3">The sequence shown here is derived from an EMBL/GenBank/DDBJ whole genome shotgun (WGS) entry which is preliminary data.</text>
</comment>
<organism evidence="3 4">
    <name type="scientific">Mucilaginibacter frigoritolerans</name>
    <dbReference type="NCBI Taxonomy" id="652788"/>
    <lineage>
        <taxon>Bacteria</taxon>
        <taxon>Pseudomonadati</taxon>
        <taxon>Bacteroidota</taxon>
        <taxon>Sphingobacteriia</taxon>
        <taxon>Sphingobacteriales</taxon>
        <taxon>Sphingobacteriaceae</taxon>
        <taxon>Mucilaginibacter</taxon>
    </lineage>
</organism>
<feature type="transmembrane region" description="Helical" evidence="1">
    <location>
        <begin position="33"/>
        <end position="52"/>
    </location>
</feature>
<dbReference type="PANTHER" id="PTHR23028:SF53">
    <property type="entry name" value="ACYL_TRANSF_3 DOMAIN-CONTAINING PROTEIN"/>
    <property type="match status" value="1"/>
</dbReference>
<dbReference type="Proteomes" id="UP000317010">
    <property type="component" value="Unassembled WGS sequence"/>
</dbReference>
<proteinExistence type="predicted"/>
<accession>A0A562UBQ8</accession>
<dbReference type="Pfam" id="PF01757">
    <property type="entry name" value="Acyl_transf_3"/>
    <property type="match status" value="1"/>
</dbReference>
<dbReference type="InterPro" id="IPR002656">
    <property type="entry name" value="Acyl_transf_3_dom"/>
</dbReference>
<dbReference type="EMBL" id="VLLI01000002">
    <property type="protein sequence ID" value="TWJ03178.1"/>
    <property type="molecule type" value="Genomic_DNA"/>
</dbReference>
<feature type="transmembrane region" description="Helical" evidence="1">
    <location>
        <begin position="245"/>
        <end position="264"/>
    </location>
</feature>
<evidence type="ECO:0000313" key="3">
    <source>
        <dbReference type="EMBL" id="TWJ03178.1"/>
    </source>
</evidence>
<feature type="transmembrane region" description="Helical" evidence="1">
    <location>
        <begin position="219"/>
        <end position="238"/>
    </location>
</feature>
<feature type="transmembrane region" description="Helical" evidence="1">
    <location>
        <begin position="335"/>
        <end position="353"/>
    </location>
</feature>
<dbReference type="PANTHER" id="PTHR23028">
    <property type="entry name" value="ACETYLTRANSFERASE"/>
    <property type="match status" value="1"/>
</dbReference>
<dbReference type="OrthoDB" id="290051at2"/>
<feature type="transmembrane region" description="Helical" evidence="1">
    <location>
        <begin position="157"/>
        <end position="183"/>
    </location>
</feature>
<feature type="transmembrane region" description="Helical" evidence="1">
    <location>
        <begin position="270"/>
        <end position="289"/>
    </location>
</feature>
<feature type="transmembrane region" description="Helical" evidence="1">
    <location>
        <begin position="296"/>
        <end position="315"/>
    </location>
</feature>
<sequence length="367" mass="42990">MNFITDFKTKLFSEINSVPESLNRKYYPSIDGLRGLAILSVILYHTSVNHIWNVWTDGTIGVHVFFIISGFLITTLLLKERVLKGKVSFKNFYIRRALRIFPVAYLYIFILIILGYLFHAPLTVTNILTSVLYLKNFPTASTWQTGHFWTLSVEEQFYLIVPFILIANTNRYIKIVIVLFILVQIVDYVGFNNIGIFYTNRFVHTLTFIFLALLDKGSLYIFVGSLFSLLIFKKIIVIERFEKQYYLSAFLFLFAALIHFVHLIPNIPYLSPTIFAILMGWVITINLYENNFLTKILGHPILIKLGILSYSLYIWQQLFTTNQFWRGQFKYSDSIPLNLAVLFIVAFCSYYFFEVKFLKLKKQFKVI</sequence>
<keyword evidence="1" id="KW-0472">Membrane</keyword>
<gene>
    <name evidence="3" type="ORF">JN11_00715</name>
</gene>
<name>A0A562UBQ8_9SPHI</name>
<evidence type="ECO:0000259" key="2">
    <source>
        <dbReference type="Pfam" id="PF01757"/>
    </source>
</evidence>
<feature type="transmembrane region" description="Helical" evidence="1">
    <location>
        <begin position="98"/>
        <end position="118"/>
    </location>
</feature>
<dbReference type="InterPro" id="IPR050879">
    <property type="entry name" value="Acyltransferase_3"/>
</dbReference>
<reference evidence="3 4" key="1">
    <citation type="submission" date="2019-07" db="EMBL/GenBank/DDBJ databases">
        <title>Genomic Encyclopedia of Archaeal and Bacterial Type Strains, Phase II (KMG-II): from individual species to whole genera.</title>
        <authorList>
            <person name="Goeker M."/>
        </authorList>
    </citation>
    <scope>NUCLEOTIDE SEQUENCE [LARGE SCALE GENOMIC DNA]</scope>
    <source>
        <strain evidence="3 4">ATCC BAA-1854</strain>
    </source>
</reference>
<dbReference type="GO" id="GO:0009103">
    <property type="term" value="P:lipopolysaccharide biosynthetic process"/>
    <property type="evidence" value="ECO:0007669"/>
    <property type="project" value="TreeGrafter"/>
</dbReference>
<keyword evidence="4" id="KW-1185">Reference proteome</keyword>
<evidence type="ECO:0000313" key="4">
    <source>
        <dbReference type="Proteomes" id="UP000317010"/>
    </source>
</evidence>
<keyword evidence="1" id="KW-1133">Transmembrane helix</keyword>
<evidence type="ECO:0000256" key="1">
    <source>
        <dbReference type="SAM" id="Phobius"/>
    </source>
</evidence>
<dbReference type="GO" id="GO:0016747">
    <property type="term" value="F:acyltransferase activity, transferring groups other than amino-acyl groups"/>
    <property type="evidence" value="ECO:0007669"/>
    <property type="project" value="InterPro"/>
</dbReference>
<protein>
    <submittedName>
        <fullName evidence="3">Peptidoglycan/LPS O-acetylase OafA/YrhL</fullName>
    </submittedName>
</protein>